<dbReference type="VEuPathDB" id="FungiDB:H310_01629"/>
<feature type="transmembrane region" description="Helical" evidence="3">
    <location>
        <begin position="696"/>
        <end position="718"/>
    </location>
</feature>
<name>A0A024UTC0_9STRA</name>
<reference evidence="4" key="1">
    <citation type="submission" date="2013-12" db="EMBL/GenBank/DDBJ databases">
        <title>The Genome Sequence of Aphanomyces invadans NJM9701.</title>
        <authorList>
            <consortium name="The Broad Institute Genomics Platform"/>
            <person name="Russ C."/>
            <person name="Tyler B."/>
            <person name="van West P."/>
            <person name="Dieguez-Uribeondo J."/>
            <person name="Young S.K."/>
            <person name="Zeng Q."/>
            <person name="Gargeya S."/>
            <person name="Fitzgerald M."/>
            <person name="Abouelleil A."/>
            <person name="Alvarado L."/>
            <person name="Chapman S.B."/>
            <person name="Gainer-Dewar J."/>
            <person name="Goldberg J."/>
            <person name="Griggs A."/>
            <person name="Gujja S."/>
            <person name="Hansen M."/>
            <person name="Howarth C."/>
            <person name="Imamovic A."/>
            <person name="Ireland A."/>
            <person name="Larimer J."/>
            <person name="McCowan C."/>
            <person name="Murphy C."/>
            <person name="Pearson M."/>
            <person name="Poon T.W."/>
            <person name="Priest M."/>
            <person name="Roberts A."/>
            <person name="Saif S."/>
            <person name="Shea T."/>
            <person name="Sykes S."/>
            <person name="Wortman J."/>
            <person name="Nusbaum C."/>
            <person name="Birren B."/>
        </authorList>
    </citation>
    <scope>NUCLEOTIDE SEQUENCE [LARGE SCALE GENOMIC DNA]</scope>
    <source>
        <strain evidence="4">NJM9701</strain>
    </source>
</reference>
<feature type="compositionally biased region" description="Basic residues" evidence="2">
    <location>
        <begin position="449"/>
        <end position="459"/>
    </location>
</feature>
<evidence type="ECO:0000256" key="2">
    <source>
        <dbReference type="SAM" id="MobiDB-lite"/>
    </source>
</evidence>
<gene>
    <name evidence="4" type="ORF">H310_01629</name>
</gene>
<dbReference type="RefSeq" id="XP_008863010.1">
    <property type="nucleotide sequence ID" value="XM_008864788.1"/>
</dbReference>
<dbReference type="OrthoDB" id="347244at2759"/>
<feature type="coiled-coil region" evidence="1">
    <location>
        <begin position="74"/>
        <end position="133"/>
    </location>
</feature>
<evidence type="ECO:0000313" key="4">
    <source>
        <dbReference type="EMBL" id="ETW09205.1"/>
    </source>
</evidence>
<feature type="compositionally biased region" description="Basic and acidic residues" evidence="2">
    <location>
        <begin position="482"/>
        <end position="491"/>
    </location>
</feature>
<feature type="transmembrane region" description="Helical" evidence="3">
    <location>
        <begin position="628"/>
        <end position="650"/>
    </location>
</feature>
<dbReference type="InterPro" id="IPR031390">
    <property type="entry name" value="OFCC1"/>
</dbReference>
<dbReference type="PANTHER" id="PTHR33862">
    <property type="entry name" value="OROFACIAL CLEFT 1 CANDIDATE GENE 1 PROTEIN"/>
    <property type="match status" value="1"/>
</dbReference>
<sequence>MASQGDGPSNEVEGDDFEALLLAPTIPAPDTADDHSAIVHIQEEGKGYGLKAYVEDFDGVIPAAEVVVASIPLEVVQQRELELEQARIKRAQDEAKEFQMRETLLAYKEQKARDRLAEAAAEHTKKMAAKELQSLHVVKLQSQSLWHVYHQAETHLKNVLTRQQAHVENTYGTMSVAPTSHLHAQRRYRTEWAFIPQPIEIHVHMLRAVKDKLPQGHYVLLATLYDRLGGSPITWSVAGDRGVGSSLPGLTTPLSHRGHFYNTELHVDQNVYVVCPPQQELRPANVVLFELYLLSGANATKDCVVAWGVLPVCNADFDVVAGRFKVPMMRGDVDHTISKFHEMEHMCLTDLSSWLCNMYVMVRHLPRERLDATGMLEREYDVEVDVMNQLLKLESTDRQLLAQGIYDEATARRHNKQSRRRKRQHLVTTSTPVSFSNTVSWGKEASKAQTRRKMPRHQSSKVAPTSGDDPHDPLTLQDDVDHDTRKKQADKTWRQWFRRRWQRRPRPAFSKPHRSPSNSSERDSLSNGDQPTDSSDALDELFAPADAPAPAHAQTWEGFTFATNHYIGDEVAKHVRFQTARKLRYLKQELFADMGLNKAGTLQFWLMVIFLCMALWLRLYVHYLGQWLYLRAVNVPVFAFSPQLVTVVLKYTWNTVPTSTEIGVIAVGVVFNVLTFLGLMGIASASQRFLGEFPDIGSRFIACFGLGTVLDPVLVFAIDLLHHNYDCASLGTCTDPSSSSCKCSEGDAFKLYQRFKSEEGTGVVGAVLTLLVYGFLMGVAAVVFYTYLLHFHMNGRMLDVYRRIHAREGMYFVPNDFEVSNADVTVLCDKAARWKSMTGTQRKTAVCEYELRDPLDPSFVETTVHIAIFNLELDGSRQLYRHFIKNPDGEILEVFGAISDSLGSQYAALESVLFQTAPPDHDIHTGLFDSI</sequence>
<dbReference type="GeneID" id="20078679"/>
<keyword evidence="3" id="KW-0812">Transmembrane</keyword>
<feature type="transmembrane region" description="Helical" evidence="3">
    <location>
        <begin position="763"/>
        <end position="788"/>
    </location>
</feature>
<keyword evidence="3" id="KW-0472">Membrane</keyword>
<feature type="transmembrane region" description="Helical" evidence="3">
    <location>
        <begin position="602"/>
        <end position="621"/>
    </location>
</feature>
<protein>
    <submittedName>
        <fullName evidence="4">Uncharacterized protein</fullName>
    </submittedName>
</protein>
<organism evidence="4">
    <name type="scientific">Aphanomyces invadans</name>
    <dbReference type="NCBI Taxonomy" id="157072"/>
    <lineage>
        <taxon>Eukaryota</taxon>
        <taxon>Sar</taxon>
        <taxon>Stramenopiles</taxon>
        <taxon>Oomycota</taxon>
        <taxon>Saprolegniomycetes</taxon>
        <taxon>Saprolegniales</taxon>
        <taxon>Verrucalvaceae</taxon>
        <taxon>Aphanomyces</taxon>
    </lineage>
</organism>
<proteinExistence type="predicted"/>
<feature type="compositionally biased region" description="Basic residues" evidence="2">
    <location>
        <begin position="504"/>
        <end position="514"/>
    </location>
</feature>
<dbReference type="AlphaFoldDB" id="A0A024UTC0"/>
<feature type="region of interest" description="Disordered" evidence="2">
    <location>
        <begin position="411"/>
        <end position="491"/>
    </location>
</feature>
<dbReference type="EMBL" id="KI913953">
    <property type="protein sequence ID" value="ETW09205.1"/>
    <property type="molecule type" value="Genomic_DNA"/>
</dbReference>
<accession>A0A024UTC0</accession>
<feature type="compositionally biased region" description="Basic residues" evidence="2">
    <location>
        <begin position="412"/>
        <end position="425"/>
    </location>
</feature>
<feature type="transmembrane region" description="Helical" evidence="3">
    <location>
        <begin position="662"/>
        <end position="684"/>
    </location>
</feature>
<feature type="region of interest" description="Disordered" evidence="2">
    <location>
        <begin position="504"/>
        <end position="537"/>
    </location>
</feature>
<evidence type="ECO:0000256" key="3">
    <source>
        <dbReference type="SAM" id="Phobius"/>
    </source>
</evidence>
<evidence type="ECO:0000256" key="1">
    <source>
        <dbReference type="SAM" id="Coils"/>
    </source>
</evidence>
<dbReference type="eggNOG" id="ENOG502QRVX">
    <property type="taxonomic scope" value="Eukaryota"/>
</dbReference>
<feature type="compositionally biased region" description="Polar residues" evidence="2">
    <location>
        <begin position="426"/>
        <end position="440"/>
    </location>
</feature>
<feature type="compositionally biased region" description="Polar residues" evidence="2">
    <location>
        <begin position="515"/>
        <end position="535"/>
    </location>
</feature>
<keyword evidence="3" id="KW-1133">Transmembrane helix</keyword>
<keyword evidence="1" id="KW-0175">Coiled coil</keyword>
<dbReference type="PANTHER" id="PTHR33862:SF3">
    <property type="entry name" value="OROFACIAL CLEFT 1 CANDIDATE GENE 1 PROTEIN"/>
    <property type="match status" value="1"/>
</dbReference>